<dbReference type="OrthoDB" id="6160353at2759"/>
<evidence type="ECO:0000313" key="2">
    <source>
        <dbReference type="RefSeq" id="XP_014478754.1"/>
    </source>
</evidence>
<dbReference type="Proteomes" id="UP000515204">
    <property type="component" value="Unplaced"/>
</dbReference>
<dbReference type="KEGG" id="dqu:106746557"/>
<name>A0A6P3XLA4_DINQU</name>
<dbReference type="AlphaFoldDB" id="A0A6P3XLA4"/>
<reference evidence="2" key="1">
    <citation type="submission" date="2025-08" db="UniProtKB">
        <authorList>
            <consortium name="RefSeq"/>
        </authorList>
    </citation>
    <scope>IDENTIFICATION</scope>
</reference>
<dbReference type="RefSeq" id="XP_014478754.1">
    <property type="nucleotide sequence ID" value="XM_014623268.1"/>
</dbReference>
<organism evidence="1 2">
    <name type="scientific">Dinoponera quadriceps</name>
    <name type="common">South American ant</name>
    <dbReference type="NCBI Taxonomy" id="609295"/>
    <lineage>
        <taxon>Eukaryota</taxon>
        <taxon>Metazoa</taxon>
        <taxon>Ecdysozoa</taxon>
        <taxon>Arthropoda</taxon>
        <taxon>Hexapoda</taxon>
        <taxon>Insecta</taxon>
        <taxon>Pterygota</taxon>
        <taxon>Neoptera</taxon>
        <taxon>Endopterygota</taxon>
        <taxon>Hymenoptera</taxon>
        <taxon>Apocrita</taxon>
        <taxon>Aculeata</taxon>
        <taxon>Formicoidea</taxon>
        <taxon>Formicidae</taxon>
        <taxon>Ponerinae</taxon>
        <taxon>Ponerini</taxon>
        <taxon>Dinoponera</taxon>
    </lineage>
</organism>
<gene>
    <name evidence="2" type="primary">LOC106746557</name>
</gene>
<protein>
    <submittedName>
        <fullName evidence="2">Uncharacterized protein LOC106746557</fullName>
    </submittedName>
</protein>
<sequence>MLKFCPLCIKNGVKNRIKAFQINLEEAMWSCENSNCVWPLGYEDLTKLIFQRSASTCTWEDTYLDEECTPTLIELTLYTPPMTPLECSVNSTMQDKPSELSSTSESIDSKREIIDCKRLPNELAAKFTKEKDINANADKPLPKIVNIEKVNIDITKILQDKHPSDGKMQEHLSATSVTSTAENYGASADIEYYEFNSHKQYKTGKECKGRKNDNVQRNEAYNLDAGISSNIPSVTTNMEVQVDIINNPNNPGTNGSTLDVTNTNDTNIDTMLDDILENANEITKDMSYDWLDFIQI</sequence>
<evidence type="ECO:0000313" key="1">
    <source>
        <dbReference type="Proteomes" id="UP000515204"/>
    </source>
</evidence>
<keyword evidence="1" id="KW-1185">Reference proteome</keyword>
<proteinExistence type="predicted"/>
<dbReference type="GeneID" id="106746557"/>
<accession>A0A6P3XLA4</accession>